<feature type="compositionally biased region" description="Basic residues" evidence="1">
    <location>
        <begin position="331"/>
        <end position="340"/>
    </location>
</feature>
<feature type="compositionally biased region" description="Basic and acidic residues" evidence="1">
    <location>
        <begin position="78"/>
        <end position="90"/>
    </location>
</feature>
<accession>A0A6H5ICK9</accession>
<name>A0A6H5ICK9_9HYME</name>
<gene>
    <name evidence="2" type="ORF">TBRA_LOCUS7013</name>
</gene>
<evidence type="ECO:0000256" key="1">
    <source>
        <dbReference type="SAM" id="MobiDB-lite"/>
    </source>
</evidence>
<feature type="region of interest" description="Disordered" evidence="1">
    <location>
        <begin position="450"/>
        <end position="470"/>
    </location>
</feature>
<sequence>MDMMVLRWTRNQVNREQERTDRKMLLSGHGANGSNSNNCEGDTTDEEKSTSENEIYTAIREEMAASHTPDGAETQESTENRSSQEGKSSEALEVVEAITEQNAGSQPQEAIPSTSDPDTYLGLHAWTPPKFVLDPVPKQILQWPPVSVLIMRVFFMRRVPEISELQYKVKKVTEYKITPECIQMGLVPLEPYLTNIDSVKSLKIPITEDESVRAEAYLKTLRAYREKTSTTTLIKRRKPQNPIIKEDVILPEIMIKSTKSKKSTTSTKSTKSTASIKSTKSTTTTLDDSSASTSDMHVDDDKIEYQLFFPCTTTKEKRNRTRSERQAYRSKSTRPGRNRARCYIGGRRSEHYGRKRHGADPSSDARESSETRSKSSTSYEERSSGFFTASTILASTYTVPQSEQTSIPVEPIVEHIEKTNPCSTSAQISLVEAEPFPEDVEKSSINEFSNSTPEFIDERPSTSSVTNNGFEFKPYDNMRIYVTPKPKQVEHKRQSFTQKLAVVELKPQS</sequence>
<feature type="compositionally biased region" description="Low complexity" evidence="1">
    <location>
        <begin position="263"/>
        <end position="294"/>
    </location>
</feature>
<feature type="compositionally biased region" description="Low complexity" evidence="1">
    <location>
        <begin position="27"/>
        <end position="38"/>
    </location>
</feature>
<feature type="region of interest" description="Disordered" evidence="1">
    <location>
        <begin position="314"/>
        <end position="382"/>
    </location>
</feature>
<proteinExistence type="predicted"/>
<dbReference type="EMBL" id="CADCXV010000771">
    <property type="protein sequence ID" value="CAB0035115.1"/>
    <property type="molecule type" value="Genomic_DNA"/>
</dbReference>
<feature type="compositionally biased region" description="Basic and acidic residues" evidence="1">
    <location>
        <begin position="363"/>
        <end position="382"/>
    </location>
</feature>
<evidence type="ECO:0000313" key="3">
    <source>
        <dbReference type="Proteomes" id="UP000479190"/>
    </source>
</evidence>
<keyword evidence="3" id="KW-1185">Reference proteome</keyword>
<evidence type="ECO:0000313" key="2">
    <source>
        <dbReference type="EMBL" id="CAB0035115.1"/>
    </source>
</evidence>
<organism evidence="2 3">
    <name type="scientific">Trichogramma brassicae</name>
    <dbReference type="NCBI Taxonomy" id="86971"/>
    <lineage>
        <taxon>Eukaryota</taxon>
        <taxon>Metazoa</taxon>
        <taxon>Ecdysozoa</taxon>
        <taxon>Arthropoda</taxon>
        <taxon>Hexapoda</taxon>
        <taxon>Insecta</taxon>
        <taxon>Pterygota</taxon>
        <taxon>Neoptera</taxon>
        <taxon>Endopterygota</taxon>
        <taxon>Hymenoptera</taxon>
        <taxon>Apocrita</taxon>
        <taxon>Proctotrupomorpha</taxon>
        <taxon>Chalcidoidea</taxon>
        <taxon>Trichogrammatidae</taxon>
        <taxon>Trichogramma</taxon>
    </lineage>
</organism>
<feature type="region of interest" description="Disordered" evidence="1">
    <location>
        <begin position="1"/>
        <end position="90"/>
    </location>
</feature>
<reference evidence="2 3" key="1">
    <citation type="submission" date="2020-02" db="EMBL/GenBank/DDBJ databases">
        <authorList>
            <person name="Ferguson B K."/>
        </authorList>
    </citation>
    <scope>NUCLEOTIDE SEQUENCE [LARGE SCALE GENOMIC DNA]</scope>
</reference>
<dbReference type="AlphaFoldDB" id="A0A6H5ICK9"/>
<feature type="compositionally biased region" description="Basic and acidic residues" evidence="1">
    <location>
        <begin position="13"/>
        <end position="24"/>
    </location>
</feature>
<dbReference type="Proteomes" id="UP000479190">
    <property type="component" value="Unassembled WGS sequence"/>
</dbReference>
<feature type="region of interest" description="Disordered" evidence="1">
    <location>
        <begin position="259"/>
        <end position="296"/>
    </location>
</feature>
<protein>
    <submittedName>
        <fullName evidence="2">Uncharacterized protein</fullName>
    </submittedName>
</protein>